<dbReference type="Proteomes" id="UP001318040">
    <property type="component" value="Chromosome 73"/>
</dbReference>
<feature type="compositionally biased region" description="Pro residues" evidence="1">
    <location>
        <begin position="82"/>
        <end position="106"/>
    </location>
</feature>
<evidence type="ECO:0000313" key="2">
    <source>
        <dbReference type="Proteomes" id="UP001318040"/>
    </source>
</evidence>
<feature type="compositionally biased region" description="Basic and acidic residues" evidence="1">
    <location>
        <begin position="71"/>
        <end position="81"/>
    </location>
</feature>
<keyword evidence="2" id="KW-1185">Reference proteome</keyword>
<protein>
    <submittedName>
        <fullName evidence="3">Proline-rich receptor-like protein kinase PERK2</fullName>
    </submittedName>
</protein>
<evidence type="ECO:0000313" key="3">
    <source>
        <dbReference type="RefSeq" id="XP_032835390.1"/>
    </source>
</evidence>
<feature type="compositionally biased region" description="Pro residues" evidence="1">
    <location>
        <begin position="9"/>
        <end position="34"/>
    </location>
</feature>
<reference evidence="3" key="1">
    <citation type="submission" date="2025-08" db="UniProtKB">
        <authorList>
            <consortium name="RefSeq"/>
        </authorList>
    </citation>
    <scope>IDENTIFICATION</scope>
    <source>
        <tissue evidence="3">Sperm</tissue>
    </source>
</reference>
<organism evidence="2 3">
    <name type="scientific">Petromyzon marinus</name>
    <name type="common">Sea lamprey</name>
    <dbReference type="NCBI Taxonomy" id="7757"/>
    <lineage>
        <taxon>Eukaryota</taxon>
        <taxon>Metazoa</taxon>
        <taxon>Chordata</taxon>
        <taxon>Craniata</taxon>
        <taxon>Vertebrata</taxon>
        <taxon>Cyclostomata</taxon>
        <taxon>Hyperoartia</taxon>
        <taxon>Petromyzontiformes</taxon>
        <taxon>Petromyzontidae</taxon>
        <taxon>Petromyzon</taxon>
    </lineage>
</organism>
<gene>
    <name evidence="3" type="primary">LOC116957381</name>
</gene>
<evidence type="ECO:0000256" key="1">
    <source>
        <dbReference type="SAM" id="MobiDB-lite"/>
    </source>
</evidence>
<accession>A0AAJ7UFG4</accession>
<dbReference type="PRINTS" id="PR01217">
    <property type="entry name" value="PRICHEXTENSN"/>
</dbReference>
<proteinExistence type="predicted"/>
<dbReference type="AlphaFoldDB" id="A0AAJ7UFG4"/>
<dbReference type="RefSeq" id="XP_032835390.1">
    <property type="nucleotide sequence ID" value="XM_032979499.1"/>
</dbReference>
<name>A0AAJ7UFG4_PETMA</name>
<sequence length="169" mass="17398">MSAPVPWKLEPPQPPPQSAKPTPTPTPPPPPPSTTAPLCLDPVPPPIETLPSELPPGAGGRGPWQPRAGRRGSEETFERRPPPLGPRHSLPPPPMTTPPPPPPRPPSLTRDVGGVGARAPAGNVGAGAGDVKKHQQQQQVKGEELSLTGLVINVKRGSDTVPVVACSGG</sequence>
<feature type="region of interest" description="Disordered" evidence="1">
    <location>
        <begin position="1"/>
        <end position="142"/>
    </location>
</feature>
<dbReference type="KEGG" id="pmrn:116957381"/>